<evidence type="ECO:0000256" key="7">
    <source>
        <dbReference type="ARBA" id="ARBA00035239"/>
    </source>
</evidence>
<organism evidence="9 10">
    <name type="scientific">Sinanodonta woodiana</name>
    <name type="common">Chinese pond mussel</name>
    <name type="synonym">Anodonta woodiana</name>
    <dbReference type="NCBI Taxonomy" id="1069815"/>
    <lineage>
        <taxon>Eukaryota</taxon>
        <taxon>Metazoa</taxon>
        <taxon>Spiralia</taxon>
        <taxon>Lophotrochozoa</taxon>
        <taxon>Mollusca</taxon>
        <taxon>Bivalvia</taxon>
        <taxon>Autobranchia</taxon>
        <taxon>Heteroconchia</taxon>
        <taxon>Palaeoheterodonta</taxon>
        <taxon>Unionida</taxon>
        <taxon>Unionoidea</taxon>
        <taxon>Unionidae</taxon>
        <taxon>Unioninae</taxon>
        <taxon>Sinanodonta</taxon>
    </lineage>
</organism>
<comment type="similarity">
    <text evidence="2">Belongs to the bacterial ribosomal protein bL36 family.</text>
</comment>
<sequence>MNLLRQVSPFLNRISTTLGKNVLPNVGPMTSQRHVQAFSSLNSISAKVQTLSGHFGFSYLKPVIPTSLCQVNPSQIQSVRTYKAKRVLKRRCASCYFVKRYNRLFVECKAHGRHKQMQIVSPRNLFREDVSTGRWKNAIFWKFQQNDRWYWPRSQEFHNYNWLQDRLGKDL</sequence>
<comment type="subcellular location">
    <subcellularLocation>
        <location evidence="1">Mitochondrion</location>
    </subcellularLocation>
</comment>
<dbReference type="PANTHER" id="PTHR46909:SF1">
    <property type="entry name" value="LARGE RIBOSOMAL SUBUNIT PROTEIN BL36M"/>
    <property type="match status" value="1"/>
</dbReference>
<keyword evidence="3" id="KW-0809">Transit peptide</keyword>
<dbReference type="PANTHER" id="PTHR46909">
    <property type="entry name" value="39S RIBOSOMAL PROTEIN L36, MITOCHONDRIAL"/>
    <property type="match status" value="1"/>
</dbReference>
<keyword evidence="5" id="KW-0496">Mitochondrion</keyword>
<evidence type="ECO:0000256" key="6">
    <source>
        <dbReference type="ARBA" id="ARBA00023274"/>
    </source>
</evidence>
<reference evidence="9 10" key="1">
    <citation type="submission" date="2024-11" db="EMBL/GenBank/DDBJ databases">
        <title>Chromosome-level genome assembly of the freshwater bivalve Anodonta woodiana.</title>
        <authorList>
            <person name="Chen X."/>
        </authorList>
    </citation>
    <scope>NUCLEOTIDE SEQUENCE [LARGE SCALE GENOMIC DNA]</scope>
    <source>
        <strain evidence="9">MN2024</strain>
        <tissue evidence="9">Gills</tissue>
    </source>
</reference>
<dbReference type="InterPro" id="IPR000473">
    <property type="entry name" value="Ribosomal_bL36"/>
</dbReference>
<dbReference type="GO" id="GO:1990904">
    <property type="term" value="C:ribonucleoprotein complex"/>
    <property type="evidence" value="ECO:0007669"/>
    <property type="project" value="UniProtKB-KW"/>
</dbReference>
<evidence type="ECO:0000256" key="4">
    <source>
        <dbReference type="ARBA" id="ARBA00022980"/>
    </source>
</evidence>
<evidence type="ECO:0000256" key="2">
    <source>
        <dbReference type="ARBA" id="ARBA00007645"/>
    </source>
</evidence>
<evidence type="ECO:0000256" key="8">
    <source>
        <dbReference type="ARBA" id="ARBA00035411"/>
    </source>
</evidence>
<protein>
    <recommendedName>
        <fullName evidence="7">Large ribosomal subunit protein bL36m</fullName>
    </recommendedName>
    <alternativeName>
        <fullName evidence="8">39S ribosomal protein L36, mitochondrial</fullName>
    </alternativeName>
</protein>
<dbReference type="SUPFAM" id="SSF57840">
    <property type="entry name" value="Ribosomal protein L36"/>
    <property type="match status" value="1"/>
</dbReference>
<evidence type="ECO:0000256" key="3">
    <source>
        <dbReference type="ARBA" id="ARBA00022946"/>
    </source>
</evidence>
<dbReference type="GO" id="GO:0005739">
    <property type="term" value="C:mitochondrion"/>
    <property type="evidence" value="ECO:0007669"/>
    <property type="project" value="UniProtKB-SubCell"/>
</dbReference>
<evidence type="ECO:0000256" key="5">
    <source>
        <dbReference type="ARBA" id="ARBA00023128"/>
    </source>
</evidence>
<dbReference type="Pfam" id="PF00444">
    <property type="entry name" value="Ribosomal_L36"/>
    <property type="match status" value="1"/>
</dbReference>
<dbReference type="GO" id="GO:0005840">
    <property type="term" value="C:ribosome"/>
    <property type="evidence" value="ECO:0007669"/>
    <property type="project" value="UniProtKB-KW"/>
</dbReference>
<dbReference type="PROSITE" id="PS00828">
    <property type="entry name" value="RIBOSOMAL_L36"/>
    <property type="match status" value="1"/>
</dbReference>
<proteinExistence type="inferred from homology"/>
<name>A0ABD3VGW3_SINWO</name>
<dbReference type="InterPro" id="IPR035977">
    <property type="entry name" value="Ribosomal_bL36_sp"/>
</dbReference>
<keyword evidence="10" id="KW-1185">Reference proteome</keyword>
<evidence type="ECO:0000256" key="1">
    <source>
        <dbReference type="ARBA" id="ARBA00004173"/>
    </source>
</evidence>
<accession>A0ABD3VGW3</accession>
<dbReference type="Proteomes" id="UP001634394">
    <property type="component" value="Unassembled WGS sequence"/>
</dbReference>
<gene>
    <name evidence="9" type="ORF">ACJMK2_010894</name>
</gene>
<evidence type="ECO:0000313" key="9">
    <source>
        <dbReference type="EMBL" id="KAL3860829.1"/>
    </source>
</evidence>
<comment type="caution">
    <text evidence="9">The sequence shown here is derived from an EMBL/GenBank/DDBJ whole genome shotgun (WGS) entry which is preliminary data.</text>
</comment>
<evidence type="ECO:0000313" key="10">
    <source>
        <dbReference type="Proteomes" id="UP001634394"/>
    </source>
</evidence>
<keyword evidence="4" id="KW-0689">Ribosomal protein</keyword>
<dbReference type="AlphaFoldDB" id="A0ABD3VGW3"/>
<dbReference type="EMBL" id="JBJQND010000012">
    <property type="protein sequence ID" value="KAL3860829.1"/>
    <property type="molecule type" value="Genomic_DNA"/>
</dbReference>
<keyword evidence="6" id="KW-0687">Ribonucleoprotein</keyword>
<dbReference type="InterPro" id="IPR052143">
    <property type="entry name" value="Mitoribosomal_bL36m"/>
</dbReference>